<protein>
    <submittedName>
        <fullName evidence="1">Uncharacterized protein</fullName>
    </submittedName>
</protein>
<keyword evidence="2" id="KW-1185">Reference proteome</keyword>
<gene>
    <name evidence="1" type="ORF">FGL95_01360</name>
</gene>
<dbReference type="AlphaFoldDB" id="A0A848K3F4"/>
<proteinExistence type="predicted"/>
<comment type="caution">
    <text evidence="1">The sequence shown here is derived from an EMBL/GenBank/DDBJ whole genome shotgun (WGS) entry which is preliminary data.</text>
</comment>
<sequence length="177" mass="19412">MARNDARHLFSNGRDARVTVFEDGRVKVWSTAHLWEVGNLDRHTALGQFVELHPGRPVHATGGTEKATVIPIDPNLGTEVAGTVGMSNGSFVYFLHSGSVVVGNDTRDIARTFNASREETGGSVMVTFASSMKPRTLREFDHFVEVPELRKPVANRLYAGEQEIHDGKVIDGVRRGS</sequence>
<dbReference type="EMBL" id="VCQU01000001">
    <property type="protein sequence ID" value="NMN93685.1"/>
    <property type="molecule type" value="Genomic_DNA"/>
</dbReference>
<evidence type="ECO:0000313" key="1">
    <source>
        <dbReference type="EMBL" id="NMN93685.1"/>
    </source>
</evidence>
<dbReference type="Proteomes" id="UP000535543">
    <property type="component" value="Unassembled WGS sequence"/>
</dbReference>
<dbReference type="RefSeq" id="WP_169584385.1">
    <property type="nucleotide sequence ID" value="NZ_VCQU01000001.1"/>
</dbReference>
<accession>A0A848K3F4</accession>
<reference evidence="1 2" key="1">
    <citation type="submission" date="2019-05" db="EMBL/GenBank/DDBJ databases">
        <authorList>
            <person name="Lee S.D."/>
        </authorList>
    </citation>
    <scope>NUCLEOTIDE SEQUENCE [LARGE SCALE GENOMIC DNA]</scope>
    <source>
        <strain evidence="1 2">YC2-7</strain>
    </source>
</reference>
<name>A0A848K3F4_9NOCA</name>
<organism evidence="1 2">
    <name type="scientific">Antrihabitans stalactiti</name>
    <dbReference type="NCBI Taxonomy" id="2584121"/>
    <lineage>
        <taxon>Bacteria</taxon>
        <taxon>Bacillati</taxon>
        <taxon>Actinomycetota</taxon>
        <taxon>Actinomycetes</taxon>
        <taxon>Mycobacteriales</taxon>
        <taxon>Nocardiaceae</taxon>
        <taxon>Antrihabitans</taxon>
    </lineage>
</organism>
<reference evidence="1 2" key="2">
    <citation type="submission" date="2020-06" db="EMBL/GenBank/DDBJ databases">
        <title>Antribacter stalactiti gen. nov., sp. nov., a new member of the family Nacardiaceae isolated from a cave.</title>
        <authorList>
            <person name="Kim I.S."/>
        </authorList>
    </citation>
    <scope>NUCLEOTIDE SEQUENCE [LARGE SCALE GENOMIC DNA]</scope>
    <source>
        <strain evidence="1 2">YC2-7</strain>
    </source>
</reference>
<evidence type="ECO:0000313" key="2">
    <source>
        <dbReference type="Proteomes" id="UP000535543"/>
    </source>
</evidence>